<sequence>MEPVDGCGDGDGDGDGGDCDGDDGDGDGGDGGGGRRSEITFKVATGGSCSASDKELNIASLIFPKA</sequence>
<keyword evidence="3" id="KW-1185">Reference proteome</keyword>
<evidence type="ECO:0000313" key="2">
    <source>
        <dbReference type="EMBL" id="MPC80750.1"/>
    </source>
</evidence>
<gene>
    <name evidence="2" type="ORF">E2C01_075338</name>
</gene>
<comment type="caution">
    <text evidence="2">The sequence shown here is derived from an EMBL/GenBank/DDBJ whole genome shotgun (WGS) entry which is preliminary data.</text>
</comment>
<dbReference type="EMBL" id="VSRR010054904">
    <property type="protein sequence ID" value="MPC80750.1"/>
    <property type="molecule type" value="Genomic_DNA"/>
</dbReference>
<feature type="region of interest" description="Disordered" evidence="1">
    <location>
        <begin position="1"/>
        <end position="38"/>
    </location>
</feature>
<dbReference type="Proteomes" id="UP000324222">
    <property type="component" value="Unassembled WGS sequence"/>
</dbReference>
<protein>
    <submittedName>
        <fullName evidence="2">Uncharacterized protein</fullName>
    </submittedName>
</protein>
<accession>A0A5B7I8A1</accession>
<proteinExistence type="predicted"/>
<organism evidence="2 3">
    <name type="scientific">Portunus trituberculatus</name>
    <name type="common">Swimming crab</name>
    <name type="synonym">Neptunus trituberculatus</name>
    <dbReference type="NCBI Taxonomy" id="210409"/>
    <lineage>
        <taxon>Eukaryota</taxon>
        <taxon>Metazoa</taxon>
        <taxon>Ecdysozoa</taxon>
        <taxon>Arthropoda</taxon>
        <taxon>Crustacea</taxon>
        <taxon>Multicrustacea</taxon>
        <taxon>Malacostraca</taxon>
        <taxon>Eumalacostraca</taxon>
        <taxon>Eucarida</taxon>
        <taxon>Decapoda</taxon>
        <taxon>Pleocyemata</taxon>
        <taxon>Brachyura</taxon>
        <taxon>Eubrachyura</taxon>
        <taxon>Portunoidea</taxon>
        <taxon>Portunidae</taxon>
        <taxon>Portuninae</taxon>
        <taxon>Portunus</taxon>
    </lineage>
</organism>
<evidence type="ECO:0000256" key="1">
    <source>
        <dbReference type="SAM" id="MobiDB-lite"/>
    </source>
</evidence>
<name>A0A5B7I8A1_PORTR</name>
<evidence type="ECO:0000313" key="3">
    <source>
        <dbReference type="Proteomes" id="UP000324222"/>
    </source>
</evidence>
<feature type="compositionally biased region" description="Acidic residues" evidence="1">
    <location>
        <begin position="8"/>
        <end position="28"/>
    </location>
</feature>
<reference evidence="2 3" key="1">
    <citation type="submission" date="2019-05" db="EMBL/GenBank/DDBJ databases">
        <title>Another draft genome of Portunus trituberculatus and its Hox gene families provides insights of decapod evolution.</title>
        <authorList>
            <person name="Jeong J.-H."/>
            <person name="Song I."/>
            <person name="Kim S."/>
            <person name="Choi T."/>
            <person name="Kim D."/>
            <person name="Ryu S."/>
            <person name="Kim W."/>
        </authorList>
    </citation>
    <scope>NUCLEOTIDE SEQUENCE [LARGE SCALE GENOMIC DNA]</scope>
    <source>
        <tissue evidence="2">Muscle</tissue>
    </source>
</reference>
<dbReference type="AlphaFoldDB" id="A0A5B7I8A1"/>